<evidence type="ECO:0000256" key="6">
    <source>
        <dbReference type="SAM" id="Phobius"/>
    </source>
</evidence>
<evidence type="ECO:0000313" key="9">
    <source>
        <dbReference type="Proteomes" id="UP000287166"/>
    </source>
</evidence>
<dbReference type="PROSITE" id="PS50850">
    <property type="entry name" value="MFS"/>
    <property type="match status" value="1"/>
</dbReference>
<evidence type="ECO:0000256" key="1">
    <source>
        <dbReference type="ARBA" id="ARBA00004141"/>
    </source>
</evidence>
<dbReference type="OrthoDB" id="2962993at2759"/>
<accession>A0A401GTL6</accession>
<comment type="caution">
    <text evidence="8">The sequence shown here is derived from an EMBL/GenBank/DDBJ whole genome shotgun (WGS) entry which is preliminary data.</text>
</comment>
<dbReference type="FunFam" id="1.20.1250.20:FF:000018">
    <property type="entry name" value="MFS transporter permease"/>
    <property type="match status" value="1"/>
</dbReference>
<comment type="subcellular location">
    <subcellularLocation>
        <location evidence="1">Membrane</location>
        <topology evidence="1">Multi-pass membrane protein</topology>
    </subcellularLocation>
</comment>
<dbReference type="STRING" id="139825.A0A401GTL6"/>
<dbReference type="InterPro" id="IPR020846">
    <property type="entry name" value="MFS_dom"/>
</dbReference>
<dbReference type="InterPro" id="IPR011701">
    <property type="entry name" value="MFS"/>
</dbReference>
<dbReference type="FunFam" id="1.20.1250.20:FF:000013">
    <property type="entry name" value="MFS general substrate transporter"/>
    <property type="match status" value="1"/>
</dbReference>
<feature type="transmembrane region" description="Helical" evidence="6">
    <location>
        <begin position="459"/>
        <end position="481"/>
    </location>
</feature>
<organism evidence="8 9">
    <name type="scientific">Sparassis crispa</name>
    <dbReference type="NCBI Taxonomy" id="139825"/>
    <lineage>
        <taxon>Eukaryota</taxon>
        <taxon>Fungi</taxon>
        <taxon>Dikarya</taxon>
        <taxon>Basidiomycota</taxon>
        <taxon>Agaricomycotina</taxon>
        <taxon>Agaricomycetes</taxon>
        <taxon>Polyporales</taxon>
        <taxon>Sparassidaceae</taxon>
        <taxon>Sparassis</taxon>
    </lineage>
</organism>
<dbReference type="Gene3D" id="1.20.1250.20">
    <property type="entry name" value="MFS general substrate transporter like domains"/>
    <property type="match status" value="2"/>
</dbReference>
<feature type="domain" description="Major facilitator superfamily (MFS) profile" evidence="7">
    <location>
        <begin position="166"/>
        <end position="580"/>
    </location>
</feature>
<dbReference type="InParanoid" id="A0A401GTL6"/>
<dbReference type="Proteomes" id="UP000287166">
    <property type="component" value="Unassembled WGS sequence"/>
</dbReference>
<keyword evidence="9" id="KW-1185">Reference proteome</keyword>
<name>A0A401GTL6_9APHY</name>
<evidence type="ECO:0000259" key="7">
    <source>
        <dbReference type="PROSITE" id="PS50850"/>
    </source>
</evidence>
<feature type="transmembrane region" description="Helical" evidence="6">
    <location>
        <begin position="552"/>
        <end position="573"/>
    </location>
</feature>
<keyword evidence="3 6" id="KW-0812">Transmembrane</keyword>
<feature type="transmembrane region" description="Helical" evidence="6">
    <location>
        <begin position="292"/>
        <end position="315"/>
    </location>
</feature>
<keyword evidence="5 6" id="KW-0472">Membrane</keyword>
<evidence type="ECO:0000256" key="2">
    <source>
        <dbReference type="ARBA" id="ARBA00022448"/>
    </source>
</evidence>
<keyword evidence="4 6" id="KW-1133">Transmembrane helix</keyword>
<keyword evidence="2" id="KW-0813">Transport</keyword>
<dbReference type="GO" id="GO:0016020">
    <property type="term" value="C:membrane"/>
    <property type="evidence" value="ECO:0007669"/>
    <property type="project" value="UniProtKB-SubCell"/>
</dbReference>
<feature type="transmembrane region" description="Helical" evidence="6">
    <location>
        <begin position="520"/>
        <end position="540"/>
    </location>
</feature>
<sequence length="630" mass="70470">MLEILLHITHYWGYCTSLDRKISEADSTKYARSTDRYSGTLTVTLWRSWRLKASREDTCGRMELQHFAVTLRAQCNTQIASCLLDLRIGLRSSFFVRLRFLINSTNMLAISSTLYRVPPGLPLVPMSEKSAAASSIKSSTEDVTLALDQYDPELVRKTWRKVDLHVMPIAVLLYLASYIDRANIGNAKVLGLSSALHLTSNEYNWALSIFFIGYFIFETPSQIILKRISPRWYIPSLTVLWGLTCALLSCVQSSSGLLAGRFFLGFVEAGFLPGIVYWVSCWYPRPMQGRRFGVLYSTVSLTGAFGGLLATAIHALNGTHGIAGWRWIFIVEGVITAGFGLISFIFMSAYPETASFLTPTERRIILLSNAADRAQAANDSAAFHSAQIRSAFTDWRVYLWGLVYLVNYIPVYSVILSLPSVVTGLGYKGTRATLMACPPYGLGFIAVLIAGWTSDRYGLFYWHYVFGVSVTMIALIVLMAVKNLVVRYVMFFLVMFMFVPISTCWTWLSANFAGPNKRAAATGIVFSMGNIGGTISGQIYRSNWAPRYVQGHAINLACYAIAFVAGTGLWWTYRTDNARRDKAEEVNAENSEKGQVHAQVYEHGHGQQHDLIGEDLGDLGDRHPSFRYYY</sequence>
<feature type="transmembrane region" description="Helical" evidence="6">
    <location>
        <begin position="397"/>
        <end position="420"/>
    </location>
</feature>
<dbReference type="GO" id="GO:0022857">
    <property type="term" value="F:transmembrane transporter activity"/>
    <property type="evidence" value="ECO:0007669"/>
    <property type="project" value="InterPro"/>
</dbReference>
<dbReference type="RefSeq" id="XP_027616442.1">
    <property type="nucleotide sequence ID" value="XM_027760641.1"/>
</dbReference>
<feature type="transmembrane region" description="Helical" evidence="6">
    <location>
        <begin position="327"/>
        <end position="347"/>
    </location>
</feature>
<evidence type="ECO:0000256" key="4">
    <source>
        <dbReference type="ARBA" id="ARBA00022989"/>
    </source>
</evidence>
<dbReference type="GeneID" id="38782446"/>
<evidence type="ECO:0000256" key="5">
    <source>
        <dbReference type="ARBA" id="ARBA00023136"/>
    </source>
</evidence>
<dbReference type="InterPro" id="IPR036259">
    <property type="entry name" value="MFS_trans_sf"/>
</dbReference>
<evidence type="ECO:0000313" key="8">
    <source>
        <dbReference type="EMBL" id="GBE85529.1"/>
    </source>
</evidence>
<dbReference type="PANTHER" id="PTHR43791">
    <property type="entry name" value="PERMEASE-RELATED"/>
    <property type="match status" value="1"/>
</dbReference>
<dbReference type="SUPFAM" id="SSF103473">
    <property type="entry name" value="MFS general substrate transporter"/>
    <property type="match status" value="1"/>
</dbReference>
<dbReference type="AlphaFoldDB" id="A0A401GTL6"/>
<feature type="transmembrane region" description="Helical" evidence="6">
    <location>
        <begin position="232"/>
        <end position="254"/>
    </location>
</feature>
<feature type="transmembrane region" description="Helical" evidence="6">
    <location>
        <begin position="260"/>
        <end position="280"/>
    </location>
</feature>
<proteinExistence type="predicted"/>
<dbReference type="EMBL" id="BFAD01000008">
    <property type="protein sequence ID" value="GBE85529.1"/>
    <property type="molecule type" value="Genomic_DNA"/>
</dbReference>
<reference evidence="8 9" key="1">
    <citation type="journal article" date="2018" name="Sci. Rep.">
        <title>Genome sequence of the cauliflower mushroom Sparassis crispa (Hanabiratake) and its association with beneficial usage.</title>
        <authorList>
            <person name="Kiyama R."/>
            <person name="Furutani Y."/>
            <person name="Kawaguchi K."/>
            <person name="Nakanishi T."/>
        </authorList>
    </citation>
    <scope>NUCLEOTIDE SEQUENCE [LARGE SCALE GENOMIC DNA]</scope>
</reference>
<feature type="transmembrane region" description="Helical" evidence="6">
    <location>
        <begin position="487"/>
        <end position="508"/>
    </location>
</feature>
<evidence type="ECO:0000256" key="3">
    <source>
        <dbReference type="ARBA" id="ARBA00022692"/>
    </source>
</evidence>
<gene>
    <name evidence="8" type="ORF">SCP_0800460</name>
</gene>
<dbReference type="Pfam" id="PF07690">
    <property type="entry name" value="MFS_1"/>
    <property type="match status" value="1"/>
</dbReference>
<dbReference type="PANTHER" id="PTHR43791:SF36">
    <property type="entry name" value="TRANSPORTER, PUTATIVE (AFU_ORTHOLOGUE AFUA_6G08340)-RELATED"/>
    <property type="match status" value="1"/>
</dbReference>
<protein>
    <submittedName>
        <fullName evidence="8">Uncharacterized transporter</fullName>
    </submittedName>
</protein>
<feature type="transmembrane region" description="Helical" evidence="6">
    <location>
        <begin position="432"/>
        <end position="452"/>
    </location>
</feature>
<feature type="transmembrane region" description="Helical" evidence="6">
    <location>
        <begin position="205"/>
        <end position="225"/>
    </location>
</feature>